<evidence type="ECO:0000313" key="2">
    <source>
        <dbReference type="Proteomes" id="UP000192573"/>
    </source>
</evidence>
<dbReference type="AlphaFoldDB" id="A0A1V8NWB0"/>
<dbReference type="InterPro" id="IPR022050">
    <property type="entry name" value="T_hemolysin"/>
</dbReference>
<accession>A0A1V8NWB0</accession>
<evidence type="ECO:0000313" key="1">
    <source>
        <dbReference type="EMBL" id="OQM40607.1"/>
    </source>
</evidence>
<organism evidence="1 2">
    <name type="scientific">Citrobacter braakii</name>
    <dbReference type="NCBI Taxonomy" id="57706"/>
    <lineage>
        <taxon>Bacteria</taxon>
        <taxon>Pseudomonadati</taxon>
        <taxon>Pseudomonadota</taxon>
        <taxon>Gammaproteobacteria</taxon>
        <taxon>Enterobacterales</taxon>
        <taxon>Enterobacteriaceae</taxon>
        <taxon>Citrobacter</taxon>
        <taxon>Citrobacter freundii complex</taxon>
    </lineage>
</organism>
<protein>
    <submittedName>
        <fullName evidence="1">Thermostable hemolysin</fullName>
    </submittedName>
</protein>
<reference evidence="1 2" key="1">
    <citation type="submission" date="2017-03" db="EMBL/GenBank/DDBJ databases">
        <authorList>
            <person name="Afonso C.L."/>
            <person name="Miller P.J."/>
            <person name="Scott M.A."/>
            <person name="Spackman E."/>
            <person name="Goraichik I."/>
            <person name="Dimitrov K.M."/>
            <person name="Suarez D.L."/>
            <person name="Swayne D.E."/>
        </authorList>
    </citation>
    <scope>NUCLEOTIDE SEQUENCE [LARGE SCALE GENOMIC DNA]</scope>
    <source>
        <strain evidence="1 2">ATCC 51113</strain>
    </source>
</reference>
<gene>
    <name evidence="1" type="ORF">BZK42_18795</name>
</gene>
<dbReference type="EMBL" id="NAEW01000009">
    <property type="protein sequence ID" value="OQM40607.1"/>
    <property type="molecule type" value="Genomic_DNA"/>
</dbReference>
<dbReference type="RefSeq" id="WP_047389848.1">
    <property type="nucleotide sequence ID" value="NZ_CP077405.1"/>
</dbReference>
<sequence>MRIISPYTLKWLHGGSEHNDISALIRENYHQVYHASLSRCMPWLLGMYDANGELKAACGVQVASHGTLYLEQYLDTPIETTLSSRLELPVPREAIVEIGNFSARDGASARIMYAALCLLLNQYHYGWIVFTGTKKIRNTFYRLNLHPIQLMSADPGRLGDAALEWGEYYQYDPQIMAGELTRGYTALSQNTMLLALFTPLPDAPWTDLSGGRHVS</sequence>
<proteinExistence type="predicted"/>
<dbReference type="Proteomes" id="UP000192573">
    <property type="component" value="Unassembled WGS sequence"/>
</dbReference>
<dbReference type="Pfam" id="PF12261">
    <property type="entry name" value="T_hemolysin"/>
    <property type="match status" value="1"/>
</dbReference>
<comment type="caution">
    <text evidence="1">The sequence shown here is derived from an EMBL/GenBank/DDBJ whole genome shotgun (WGS) entry which is preliminary data.</text>
</comment>
<name>A0A1V8NWB0_CITBR</name>